<dbReference type="SUPFAM" id="SSF81301">
    <property type="entry name" value="Nucleotidyltransferase"/>
    <property type="match status" value="1"/>
</dbReference>
<keyword evidence="1" id="KW-0808">Transferase</keyword>
<evidence type="ECO:0000259" key="6">
    <source>
        <dbReference type="PROSITE" id="PS51671"/>
    </source>
</evidence>
<evidence type="ECO:0000256" key="2">
    <source>
        <dbReference type="ARBA" id="ARBA00022695"/>
    </source>
</evidence>
<feature type="domain" description="ACT" evidence="6">
    <location>
        <begin position="622"/>
        <end position="702"/>
    </location>
</feature>
<gene>
    <name evidence="7" type="ORF">METZ01_LOCUS150306</name>
</gene>
<dbReference type="PANTHER" id="PTHR47320:SF1">
    <property type="entry name" value="BIFUNCTIONAL URIDYLYLTRANSFERASE_URIDYLYL-REMOVING ENZYME"/>
    <property type="match status" value="1"/>
</dbReference>
<dbReference type="InterPro" id="IPR010043">
    <property type="entry name" value="UTase/UR"/>
</dbReference>
<keyword evidence="3" id="KW-0378">Hydrolase</keyword>
<dbReference type="EMBL" id="UINC01024226">
    <property type="protein sequence ID" value="SVA97452.1"/>
    <property type="molecule type" value="Genomic_DNA"/>
</dbReference>
<accession>A0A382A8M8</accession>
<dbReference type="Gene3D" id="1.10.3090.10">
    <property type="entry name" value="cca-adding enzyme, domain 2"/>
    <property type="match status" value="1"/>
</dbReference>
<dbReference type="AlphaFoldDB" id="A0A382A8M8"/>
<evidence type="ECO:0000256" key="3">
    <source>
        <dbReference type="ARBA" id="ARBA00022801"/>
    </source>
</evidence>
<sequence length="800" mass="93423">AAFASAIWFFNQQNNQSLTQETAPLFILARGGYGREEMYFRSDVDIQIISAASLDDEKKKWGKQITLHFEYLFIHQDFFPVSRNSCYTENEPFDKELNQENITQFISLLEHRFVTGNNQAYKEFISSIKTTSLLNQDEITKHCLSHGGYYEVQNTVFKQEPDIKEELQRLYWALASVRIIQKIQKTNQYELLDDLYAKNLISPLAFKSMKKGFNFLSKVRLLLHMIQQGAHRDVMSYEVREKIAKLMGYEVKEFFQEYFFGAVYPLKRFSRNLYSESMATNTKKQKNLSEFFSLNTQRQIFFNKEPEVLFSNNPFWFFKVFIWVAERGYSLSYEVVRAIEQHVDQTYPIFIDDASHLEIENCFQRIIRGKFFSKALRLLHEFGILENFLIPEFKNLRGLLQDIYVHKFPTDVHILSALDVLNGLEFRETADPFLAEIYHSQRDKTALKLAVLLHDIGKGVKVGQQNEELVGAQLIPKILKNLGYGNKPKRVEDVAFLVEKHLTLYDLMLLDPEADDTYDMVIDLVNHDKERLKMLVLLTYADRGGTKMDMSRTQIEQLKLFYQYTLHHKKRESVPNAIKLEFLKMVRLPRELQSQLEFYYKFSQSRKPFMAEMLFNPGQPSDLIVCSQDTQGFLHKVSAVLAFNQLDIVQANIQTMNDKVFDVFKVINASGNPIDYDDFFFIQERIQKDLHRIFIEKETLPAIFNGRKFGNKIEGSCFQNFKLKMKTIGRSVKLATHNLPGTFMMEAKVLSDANMECQKAVLHTHQGTASNVFYLRPNDVAEIMNHQDHFIKTFTKALTP</sequence>
<dbReference type="SUPFAM" id="SSF55021">
    <property type="entry name" value="ACT-like"/>
    <property type="match status" value="1"/>
</dbReference>
<feature type="non-terminal residue" evidence="7">
    <location>
        <position position="1"/>
    </location>
</feature>
<proteinExistence type="predicted"/>
<name>A0A382A8M8_9ZZZZ</name>
<evidence type="ECO:0000256" key="1">
    <source>
        <dbReference type="ARBA" id="ARBA00022679"/>
    </source>
</evidence>
<keyword evidence="5" id="KW-0511">Multifunctional enzyme</keyword>
<evidence type="ECO:0000313" key="7">
    <source>
        <dbReference type="EMBL" id="SVA97452.1"/>
    </source>
</evidence>
<organism evidence="7">
    <name type="scientific">marine metagenome</name>
    <dbReference type="NCBI Taxonomy" id="408172"/>
    <lineage>
        <taxon>unclassified sequences</taxon>
        <taxon>metagenomes</taxon>
        <taxon>ecological metagenomes</taxon>
    </lineage>
</organism>
<dbReference type="Pfam" id="PF08335">
    <property type="entry name" value="GlnD_UR_UTase"/>
    <property type="match status" value="1"/>
</dbReference>
<protein>
    <recommendedName>
        <fullName evidence="6">ACT domain-containing protein</fullName>
    </recommendedName>
</protein>
<dbReference type="InterPro" id="IPR043519">
    <property type="entry name" value="NT_sf"/>
</dbReference>
<dbReference type="SUPFAM" id="SSF81891">
    <property type="entry name" value="Poly A polymerase C-terminal region-like"/>
    <property type="match status" value="1"/>
</dbReference>
<feature type="non-terminal residue" evidence="7">
    <location>
        <position position="800"/>
    </location>
</feature>
<evidence type="ECO:0000256" key="4">
    <source>
        <dbReference type="ARBA" id="ARBA00022842"/>
    </source>
</evidence>
<evidence type="ECO:0000256" key="5">
    <source>
        <dbReference type="ARBA" id="ARBA00023268"/>
    </source>
</evidence>
<keyword evidence="2" id="KW-0548">Nucleotidyltransferase</keyword>
<reference evidence="7" key="1">
    <citation type="submission" date="2018-05" db="EMBL/GenBank/DDBJ databases">
        <authorList>
            <person name="Lanie J.A."/>
            <person name="Ng W.-L."/>
            <person name="Kazmierczak K.M."/>
            <person name="Andrzejewski T.M."/>
            <person name="Davidsen T.M."/>
            <person name="Wayne K.J."/>
            <person name="Tettelin H."/>
            <person name="Glass J.I."/>
            <person name="Rusch D."/>
            <person name="Podicherti R."/>
            <person name="Tsui H.-C.T."/>
            <person name="Winkler M.E."/>
        </authorList>
    </citation>
    <scope>NUCLEOTIDE SEQUENCE</scope>
</reference>
<dbReference type="InterPro" id="IPR013546">
    <property type="entry name" value="PII_UdlTrfase/GS_AdlTrfase"/>
</dbReference>
<dbReference type="InterPro" id="IPR002912">
    <property type="entry name" value="ACT_dom"/>
</dbReference>
<dbReference type="Pfam" id="PF01966">
    <property type="entry name" value="HD"/>
    <property type="match status" value="1"/>
</dbReference>
<dbReference type="PANTHER" id="PTHR47320">
    <property type="entry name" value="BIFUNCTIONAL URIDYLYLTRANSFERASE/URIDYLYL-REMOVING ENZYME"/>
    <property type="match status" value="1"/>
</dbReference>
<keyword evidence="4" id="KW-0460">Magnesium</keyword>
<dbReference type="InterPro" id="IPR045865">
    <property type="entry name" value="ACT-like_dom_sf"/>
</dbReference>
<dbReference type="PROSITE" id="PS51671">
    <property type="entry name" value="ACT"/>
    <property type="match status" value="1"/>
</dbReference>
<dbReference type="GO" id="GO:0016787">
    <property type="term" value="F:hydrolase activity"/>
    <property type="evidence" value="ECO:0007669"/>
    <property type="project" value="UniProtKB-KW"/>
</dbReference>
<dbReference type="GO" id="GO:0008773">
    <property type="term" value="F:[protein-PII] uridylyltransferase activity"/>
    <property type="evidence" value="ECO:0007669"/>
    <property type="project" value="InterPro"/>
</dbReference>
<dbReference type="InterPro" id="IPR006674">
    <property type="entry name" value="HD_domain"/>
</dbReference>